<dbReference type="PANTHER" id="PTHR45947">
    <property type="entry name" value="SULFOQUINOVOSYL TRANSFERASE SQD2"/>
    <property type="match status" value="1"/>
</dbReference>
<comment type="caution">
    <text evidence="2">The sequence shown here is derived from an EMBL/GenBank/DDBJ whole genome shotgun (WGS) entry which is preliminary data.</text>
</comment>
<dbReference type="EMBL" id="APMP01000022">
    <property type="protein sequence ID" value="ENZ81054.1"/>
    <property type="molecule type" value="Genomic_DNA"/>
</dbReference>
<feature type="domain" description="Glycosyltransferase subfamily 4-like N-terminal" evidence="1">
    <location>
        <begin position="21"/>
        <end position="206"/>
    </location>
</feature>
<protein>
    <submittedName>
        <fullName evidence="2">Glycosyltransferase</fullName>
    </submittedName>
</protein>
<organism evidence="2 3">
    <name type="scientific">Caulobacter vibrioides OR37</name>
    <dbReference type="NCBI Taxonomy" id="1292034"/>
    <lineage>
        <taxon>Bacteria</taxon>
        <taxon>Pseudomonadati</taxon>
        <taxon>Pseudomonadota</taxon>
        <taxon>Alphaproteobacteria</taxon>
        <taxon>Caulobacterales</taxon>
        <taxon>Caulobacteraceae</taxon>
        <taxon>Caulobacter</taxon>
    </lineage>
</organism>
<keyword evidence="3" id="KW-1185">Reference proteome</keyword>
<dbReference type="Pfam" id="PF13579">
    <property type="entry name" value="Glyco_trans_4_4"/>
    <property type="match status" value="1"/>
</dbReference>
<dbReference type="InterPro" id="IPR028098">
    <property type="entry name" value="Glyco_trans_4-like_N"/>
</dbReference>
<dbReference type="CDD" id="cd03794">
    <property type="entry name" value="GT4_WbuB-like"/>
    <property type="match status" value="1"/>
</dbReference>
<dbReference type="GO" id="GO:0016758">
    <property type="term" value="F:hexosyltransferase activity"/>
    <property type="evidence" value="ECO:0007669"/>
    <property type="project" value="TreeGrafter"/>
</dbReference>
<dbReference type="SUPFAM" id="SSF53756">
    <property type="entry name" value="UDP-Glycosyltransferase/glycogen phosphorylase"/>
    <property type="match status" value="1"/>
</dbReference>
<dbReference type="Gene3D" id="3.40.50.2000">
    <property type="entry name" value="Glycogen Phosphorylase B"/>
    <property type="match status" value="2"/>
</dbReference>
<keyword evidence="2" id="KW-0808">Transferase</keyword>
<accession>R0EG79</accession>
<dbReference type="InterPro" id="IPR050194">
    <property type="entry name" value="Glycosyltransferase_grp1"/>
</dbReference>
<name>R0EG79_CAUVI</name>
<dbReference type="Pfam" id="PF13692">
    <property type="entry name" value="Glyco_trans_1_4"/>
    <property type="match status" value="1"/>
</dbReference>
<dbReference type="STRING" id="1292034.OR37_03056"/>
<dbReference type="NCBIfam" id="NF007640">
    <property type="entry name" value="PRK10307.1"/>
    <property type="match status" value="1"/>
</dbReference>
<dbReference type="AlphaFoldDB" id="R0EG79"/>
<sequence>MPSKALKILVVGLNYAPDFIGIPKYTTELCEELARRGHELNVVTAPPYYPSWTIPAAYRGLWRSERLNGVQLTRAPLYVPKKPNGLTRLLHHLSFAVTSLPSAVLNAMTKRPDIVLAVAPSLMSAPAALLAAKLSGARSWLHIQDFEVDAAFELGMLRGDTARRWAERLERSLLAGFDRISTISESMRRLLIRKGISEDVALEVRNWVDVDAVTAWPSSNTSYRAALGIPIDHIVALYSGNMAGKQGLEVLAEVAALLEARSTKVTLLLCGQGPLKGVLEAACAERGNVRFLDLQPTEMFSELLATADIHLLPQRAEAADLVLPSKLTGMLASGRPVVAMAGAGTGLAIEVEGCGLAVAPGDAIAMTDAILRLATEETLRRDFAVAARARAEQRWRRSSVIDGLEAELFKLSHLARGAVSPSPAPRAG</sequence>
<evidence type="ECO:0000259" key="1">
    <source>
        <dbReference type="Pfam" id="PF13579"/>
    </source>
</evidence>
<dbReference type="PATRIC" id="fig|1292034.3.peg.3039"/>
<dbReference type="PANTHER" id="PTHR45947:SF3">
    <property type="entry name" value="SULFOQUINOVOSYL TRANSFERASE SQD2"/>
    <property type="match status" value="1"/>
</dbReference>
<gene>
    <name evidence="2" type="ORF">OR37_03056</name>
</gene>
<evidence type="ECO:0000313" key="3">
    <source>
        <dbReference type="Proteomes" id="UP000013063"/>
    </source>
</evidence>
<evidence type="ECO:0000313" key="2">
    <source>
        <dbReference type="EMBL" id="ENZ81054.1"/>
    </source>
</evidence>
<reference evidence="2 3" key="1">
    <citation type="journal article" date="2013" name="Genome Announc.">
        <title>Draft Genome Sequence for Caulobacter sp. Strain OR37, a Bacterium Tolerant to Heavy Metals.</title>
        <authorList>
            <person name="Utturkar S.M."/>
            <person name="Bollmann A."/>
            <person name="Brzoska R.M."/>
            <person name="Klingeman D.M."/>
            <person name="Epstein S.E."/>
            <person name="Palumbo A.V."/>
            <person name="Brown S.D."/>
        </authorList>
    </citation>
    <scope>NUCLEOTIDE SEQUENCE [LARGE SCALE GENOMIC DNA]</scope>
    <source>
        <strain evidence="2 3">OR37</strain>
    </source>
</reference>
<proteinExistence type="predicted"/>
<dbReference type="eggNOG" id="COG0438">
    <property type="taxonomic scope" value="Bacteria"/>
</dbReference>
<dbReference type="Proteomes" id="UP000013063">
    <property type="component" value="Unassembled WGS sequence"/>
</dbReference>